<comment type="caution">
    <text evidence="2">The sequence shown here is derived from an EMBL/GenBank/DDBJ whole genome shotgun (WGS) entry which is preliminary data.</text>
</comment>
<dbReference type="EMBL" id="CABITT030000006">
    <property type="protein sequence ID" value="VVB09520.1"/>
    <property type="molecule type" value="Genomic_DNA"/>
</dbReference>
<keyword evidence="3" id="KW-1185">Reference proteome</keyword>
<accession>A0A565C7B6</accession>
<sequence length="63" mass="7125">METRTEGDTTGTAGAVFPTARENSHRRSSLENREDDKQFTKTKNWVSTVYGLGCDGTDRWREA</sequence>
<proteinExistence type="predicted"/>
<dbReference type="AlphaFoldDB" id="A0A565C7B6"/>
<name>A0A565C7B6_9BRAS</name>
<evidence type="ECO:0000256" key="1">
    <source>
        <dbReference type="SAM" id="MobiDB-lite"/>
    </source>
</evidence>
<reference evidence="2" key="1">
    <citation type="submission" date="2019-07" db="EMBL/GenBank/DDBJ databases">
        <authorList>
            <person name="Dittberner H."/>
        </authorList>
    </citation>
    <scope>NUCLEOTIDE SEQUENCE [LARGE SCALE GENOMIC DNA]</scope>
</reference>
<evidence type="ECO:0000313" key="3">
    <source>
        <dbReference type="Proteomes" id="UP000489600"/>
    </source>
</evidence>
<evidence type="ECO:0000313" key="2">
    <source>
        <dbReference type="EMBL" id="VVB09520.1"/>
    </source>
</evidence>
<dbReference type="Proteomes" id="UP000489600">
    <property type="component" value="Unassembled WGS sequence"/>
</dbReference>
<feature type="region of interest" description="Disordered" evidence="1">
    <location>
        <begin position="1"/>
        <end position="38"/>
    </location>
</feature>
<feature type="compositionally biased region" description="Basic and acidic residues" evidence="1">
    <location>
        <begin position="22"/>
        <end position="38"/>
    </location>
</feature>
<organism evidence="2 3">
    <name type="scientific">Arabis nemorensis</name>
    <dbReference type="NCBI Taxonomy" id="586526"/>
    <lineage>
        <taxon>Eukaryota</taxon>
        <taxon>Viridiplantae</taxon>
        <taxon>Streptophyta</taxon>
        <taxon>Embryophyta</taxon>
        <taxon>Tracheophyta</taxon>
        <taxon>Spermatophyta</taxon>
        <taxon>Magnoliopsida</taxon>
        <taxon>eudicotyledons</taxon>
        <taxon>Gunneridae</taxon>
        <taxon>Pentapetalae</taxon>
        <taxon>rosids</taxon>
        <taxon>malvids</taxon>
        <taxon>Brassicales</taxon>
        <taxon>Brassicaceae</taxon>
        <taxon>Arabideae</taxon>
        <taxon>Arabis</taxon>
    </lineage>
</organism>
<protein>
    <submittedName>
        <fullName evidence="2">Uncharacterized protein</fullName>
    </submittedName>
</protein>
<gene>
    <name evidence="2" type="ORF">ANE_LOCUS19964</name>
</gene>